<dbReference type="GO" id="GO:0005886">
    <property type="term" value="C:plasma membrane"/>
    <property type="evidence" value="ECO:0007669"/>
    <property type="project" value="UniProtKB-SubCell"/>
</dbReference>
<protein>
    <submittedName>
        <fullName evidence="11">TRAP-type mannitol/chloroaromatic compound transport system, small permease component</fullName>
    </submittedName>
</protein>
<keyword evidence="7 9" id="KW-0472">Membrane</keyword>
<evidence type="ECO:0000256" key="4">
    <source>
        <dbReference type="ARBA" id="ARBA00022519"/>
    </source>
</evidence>
<evidence type="ECO:0000256" key="3">
    <source>
        <dbReference type="ARBA" id="ARBA00022475"/>
    </source>
</evidence>
<keyword evidence="4" id="KW-0997">Cell inner membrane</keyword>
<feature type="transmembrane region" description="Helical" evidence="9">
    <location>
        <begin position="92"/>
        <end position="110"/>
    </location>
</feature>
<keyword evidence="5 9" id="KW-0812">Transmembrane</keyword>
<dbReference type="RefSeq" id="WP_042530207.1">
    <property type="nucleotide sequence ID" value="NZ_CP010827.1"/>
</dbReference>
<dbReference type="OrthoDB" id="3428916at2"/>
<feature type="transmembrane region" description="Helical" evidence="9">
    <location>
        <begin position="130"/>
        <end position="150"/>
    </location>
</feature>
<evidence type="ECO:0000313" key="11">
    <source>
        <dbReference type="EMBL" id="AJI78551.1"/>
    </source>
</evidence>
<dbReference type="PANTHER" id="PTHR35011">
    <property type="entry name" value="2,3-DIKETO-L-GULONATE TRAP TRANSPORTER SMALL PERMEASE PROTEIN YIAM"/>
    <property type="match status" value="1"/>
</dbReference>
<comment type="similarity">
    <text evidence="8">Belongs to the TRAP transporter small permease family.</text>
</comment>
<evidence type="ECO:0000256" key="5">
    <source>
        <dbReference type="ARBA" id="ARBA00022692"/>
    </source>
</evidence>
<reference evidence="11 12" key="1">
    <citation type="journal article" date="2015" name="Genome Announc.">
        <title>Complete Genome Sequence and Annotation of Corynebacterium singulare DSM 44357, Isolated from a Human Semen Specimen.</title>
        <authorList>
            <person name="Merten M."/>
            <person name="Brinkrolf K."/>
            <person name="Albersmeier A."/>
            <person name="Kutter Y."/>
            <person name="Ruckert C."/>
            <person name="Tauch A."/>
        </authorList>
    </citation>
    <scope>NUCLEOTIDE SEQUENCE [LARGE SCALE GENOMIC DNA]</scope>
    <source>
        <strain evidence="11">IBS B52218</strain>
    </source>
</reference>
<evidence type="ECO:0000256" key="8">
    <source>
        <dbReference type="ARBA" id="ARBA00038436"/>
    </source>
</evidence>
<dbReference type="Pfam" id="PF04290">
    <property type="entry name" value="DctQ"/>
    <property type="match status" value="1"/>
</dbReference>
<dbReference type="HOGENOM" id="CLU_086356_8_3_11"/>
<feature type="transmembrane region" description="Helical" evidence="9">
    <location>
        <begin position="44"/>
        <end position="63"/>
    </location>
</feature>
<evidence type="ECO:0000256" key="6">
    <source>
        <dbReference type="ARBA" id="ARBA00022989"/>
    </source>
</evidence>
<evidence type="ECO:0000256" key="7">
    <source>
        <dbReference type="ARBA" id="ARBA00023136"/>
    </source>
</evidence>
<dbReference type="InterPro" id="IPR055348">
    <property type="entry name" value="DctQ"/>
</dbReference>
<evidence type="ECO:0000256" key="2">
    <source>
        <dbReference type="ARBA" id="ARBA00022448"/>
    </source>
</evidence>
<feature type="domain" description="Tripartite ATP-independent periplasmic transporters DctQ component" evidence="10">
    <location>
        <begin position="28"/>
        <end position="151"/>
    </location>
</feature>
<evidence type="ECO:0000259" key="10">
    <source>
        <dbReference type="Pfam" id="PF04290"/>
    </source>
</evidence>
<keyword evidence="2" id="KW-0813">Transport</keyword>
<keyword evidence="3" id="KW-1003">Cell membrane</keyword>
<keyword evidence="6 9" id="KW-1133">Transmembrane helix</keyword>
<accession>A0A0B6F3F3</accession>
<feature type="transmembrane region" description="Helical" evidence="9">
    <location>
        <begin position="12"/>
        <end position="32"/>
    </location>
</feature>
<proteinExistence type="inferred from homology"/>
<sequence length="170" mass="18187">MNKFMPLIEKISGLLSMIAGVAILISGALTVADVISRTTGNGSILGVYEITTLTLVGIAFLGLSRAELSGTHVSVDLVEASRSSRTRKIFSIIRLAIITVLAVLLLYGMLGEAFSAFERNDTTNDLLRLHTWPAKAVILISFGLFFISAIGKEIGFLTNTTIPTAKEDVS</sequence>
<dbReference type="EMBL" id="CP010827">
    <property type="protein sequence ID" value="AJI78551.1"/>
    <property type="molecule type" value="Genomic_DNA"/>
</dbReference>
<dbReference type="Proteomes" id="UP000031890">
    <property type="component" value="Chromosome"/>
</dbReference>
<evidence type="ECO:0000256" key="9">
    <source>
        <dbReference type="SAM" id="Phobius"/>
    </source>
</evidence>
<dbReference type="AlphaFoldDB" id="A0A0B6F3F3"/>
<gene>
    <name evidence="11" type="ORF">CSING_05060</name>
</gene>
<name>A0A0B6F3F3_9CORY</name>
<dbReference type="STRING" id="161899.CSING_05060"/>
<dbReference type="KEGG" id="csx:CSING_05060"/>
<comment type="subcellular location">
    <subcellularLocation>
        <location evidence="1">Cell inner membrane</location>
        <topology evidence="1">Multi-pass membrane protein</topology>
    </subcellularLocation>
</comment>
<evidence type="ECO:0000256" key="1">
    <source>
        <dbReference type="ARBA" id="ARBA00004429"/>
    </source>
</evidence>
<evidence type="ECO:0000313" key="12">
    <source>
        <dbReference type="Proteomes" id="UP000031890"/>
    </source>
</evidence>
<dbReference type="InterPro" id="IPR007387">
    <property type="entry name" value="TRAP_DctQ"/>
</dbReference>
<organism evidence="11 12">
    <name type="scientific">Corynebacterium singulare</name>
    <dbReference type="NCBI Taxonomy" id="161899"/>
    <lineage>
        <taxon>Bacteria</taxon>
        <taxon>Bacillati</taxon>
        <taxon>Actinomycetota</taxon>
        <taxon>Actinomycetes</taxon>
        <taxon>Mycobacteriales</taxon>
        <taxon>Corynebacteriaceae</taxon>
        <taxon>Corynebacterium</taxon>
    </lineage>
</organism>